<evidence type="ECO:0000256" key="1">
    <source>
        <dbReference type="SAM" id="SignalP"/>
    </source>
</evidence>
<sequence>MKFSKFPLISFLIVSLFLTPLVAEEESWKTCLQTHCLSFRLPSAWYLTNRRSNGQTTKLDHFRTNVLKDGLGRDIIPALVILFKESDTKQILNPILFHVESKKFILVTNIKEYYNLQKLNSEPEQEVFQFLGMVGSFQDKEDTVIQHYITTTNDTFGITVIVTCLESVYPQIERDIKVFLSSLKYEKRISPWKFSSLSEQTKKAKELELSAQSRLKTKHVDQISTALEELDDACELGVLSSCELFSNLMNLGR</sequence>
<proteinExistence type="predicted"/>
<dbReference type="EMBL" id="RQGG01000032">
    <property type="protein sequence ID" value="TGL51497.1"/>
    <property type="molecule type" value="Genomic_DNA"/>
</dbReference>
<reference evidence="2" key="1">
    <citation type="journal article" date="2019" name="PLoS Negl. Trop. Dis.">
        <title>Revisiting the worldwide diversity of Leptospira species in the environment.</title>
        <authorList>
            <person name="Vincent A.T."/>
            <person name="Schiettekatte O."/>
            <person name="Bourhy P."/>
            <person name="Veyrier F.J."/>
            <person name="Picardeau M."/>
        </authorList>
    </citation>
    <scope>NUCLEOTIDE SEQUENCE [LARGE SCALE GENOMIC DNA]</scope>
    <source>
        <strain evidence="2">201702454</strain>
    </source>
</reference>
<dbReference type="Proteomes" id="UP000297609">
    <property type="component" value="Unassembled WGS sequence"/>
</dbReference>
<comment type="caution">
    <text evidence="2">The sequence shown here is derived from an EMBL/GenBank/DDBJ whole genome shotgun (WGS) entry which is preliminary data.</text>
</comment>
<feature type="signal peptide" evidence="1">
    <location>
        <begin position="1"/>
        <end position="23"/>
    </location>
</feature>
<accession>A0A4R9JND1</accession>
<keyword evidence="3" id="KW-1185">Reference proteome</keyword>
<keyword evidence="1" id="KW-0732">Signal</keyword>
<organism evidence="2 3">
    <name type="scientific">Leptospira kemamanensis</name>
    <dbReference type="NCBI Taxonomy" id="2484942"/>
    <lineage>
        <taxon>Bacteria</taxon>
        <taxon>Pseudomonadati</taxon>
        <taxon>Spirochaetota</taxon>
        <taxon>Spirochaetia</taxon>
        <taxon>Leptospirales</taxon>
        <taxon>Leptospiraceae</taxon>
        <taxon>Leptospira</taxon>
    </lineage>
</organism>
<dbReference type="AlphaFoldDB" id="A0A4R9JND1"/>
<feature type="chain" id="PRO_5020882501" evidence="1">
    <location>
        <begin position="24"/>
        <end position="253"/>
    </location>
</feature>
<protein>
    <submittedName>
        <fullName evidence="2">Uncharacterized protein</fullName>
    </submittedName>
</protein>
<dbReference type="OrthoDB" id="334600at2"/>
<gene>
    <name evidence="2" type="ORF">EHQ59_11430</name>
</gene>
<dbReference type="RefSeq" id="WP_135619778.1">
    <property type="nucleotide sequence ID" value="NZ_RQGG01000032.1"/>
</dbReference>
<evidence type="ECO:0000313" key="3">
    <source>
        <dbReference type="Proteomes" id="UP000297609"/>
    </source>
</evidence>
<name>A0A4R9JND1_9LEPT</name>
<evidence type="ECO:0000313" key="2">
    <source>
        <dbReference type="EMBL" id="TGL51497.1"/>
    </source>
</evidence>